<sequence>KIKIKNDKNKLIEVVPSELYMESLKVKEENFDIVDWFPNQTLIPNSRISAKVDMKVSDLFDIRSLSCMRVSFQ</sequence>
<feature type="non-terminal residue" evidence="1">
    <location>
        <position position="1"/>
    </location>
</feature>
<name>W1X2S8_9ZZZZ</name>
<organism evidence="1">
    <name type="scientific">human gut metagenome</name>
    <dbReference type="NCBI Taxonomy" id="408170"/>
    <lineage>
        <taxon>unclassified sequences</taxon>
        <taxon>metagenomes</taxon>
        <taxon>organismal metagenomes</taxon>
    </lineage>
</organism>
<dbReference type="EMBL" id="AZMM01018008">
    <property type="protein sequence ID" value="ETJ24486.1"/>
    <property type="molecule type" value="Genomic_DNA"/>
</dbReference>
<reference evidence="1" key="1">
    <citation type="submission" date="2013-12" db="EMBL/GenBank/DDBJ databases">
        <title>A Varibaculum cambriense genome reconstructed from a premature infant gut community with otherwise low bacterial novelty that shifts toward anaerobic metabolism during the third week of life.</title>
        <authorList>
            <person name="Brown C.T."/>
            <person name="Sharon I."/>
            <person name="Thomas B.C."/>
            <person name="Castelle C.J."/>
            <person name="Morowitz M.J."/>
            <person name="Banfield J.F."/>
        </authorList>
    </citation>
    <scope>NUCLEOTIDE SEQUENCE</scope>
</reference>
<evidence type="ECO:0000313" key="1">
    <source>
        <dbReference type="EMBL" id="ETJ24486.1"/>
    </source>
</evidence>
<gene>
    <name evidence="1" type="ORF">Q604_UNBC18008G0002</name>
</gene>
<proteinExistence type="predicted"/>
<accession>W1X2S8</accession>
<protein>
    <submittedName>
        <fullName evidence="1">Uncharacterized protein</fullName>
    </submittedName>
</protein>
<comment type="caution">
    <text evidence="1">The sequence shown here is derived from an EMBL/GenBank/DDBJ whole genome shotgun (WGS) entry which is preliminary data.</text>
</comment>
<dbReference type="AlphaFoldDB" id="W1X2S8"/>